<evidence type="ECO:0000313" key="1">
    <source>
        <dbReference type="EMBL" id="RGR72662.1"/>
    </source>
</evidence>
<evidence type="ECO:0000313" key="2">
    <source>
        <dbReference type="Proteomes" id="UP000284178"/>
    </source>
</evidence>
<dbReference type="GeneID" id="83015996"/>
<keyword evidence="2" id="KW-1185">Reference proteome</keyword>
<proteinExistence type="predicted"/>
<dbReference type="Proteomes" id="UP000284178">
    <property type="component" value="Unassembled WGS sequence"/>
</dbReference>
<dbReference type="AlphaFoldDB" id="A0A412FWX0"/>
<dbReference type="RefSeq" id="WP_117895340.1">
    <property type="nucleotide sequence ID" value="NZ_CABJCV010000014.1"/>
</dbReference>
<sequence>MLKKIKEEVMSAFGITYTQAEIIKRDSRRINQTFFVTLILLGLFVYASNHDVQQEVPQIIHMTDFGFVNETVDRKLSEADSLGNLRYSLILSGMTPDLERTVEIYLEVIDFNAEEDPVISYLREMGITIYPNQFKESKLSEYCQNLNLLDAALWQSDLAYSAKELDFLFPSDRREQNEIYLLSGRRMIVLRFNSSLDFTEELINKITSFYDNTEIFSKEEPRQKS</sequence>
<gene>
    <name evidence="1" type="ORF">DWY25_11390</name>
</gene>
<reference evidence="1 2" key="1">
    <citation type="submission" date="2018-08" db="EMBL/GenBank/DDBJ databases">
        <title>A genome reference for cultivated species of the human gut microbiota.</title>
        <authorList>
            <person name="Zou Y."/>
            <person name="Xue W."/>
            <person name="Luo G."/>
        </authorList>
    </citation>
    <scope>NUCLEOTIDE SEQUENCE [LARGE SCALE GENOMIC DNA]</scope>
    <source>
        <strain evidence="1 2">AF24-29</strain>
    </source>
</reference>
<name>A0A412FWX0_9FIRM</name>
<comment type="caution">
    <text evidence="1">The sequence shown here is derived from an EMBL/GenBank/DDBJ whole genome shotgun (WGS) entry which is preliminary data.</text>
</comment>
<accession>A0A412FWX0</accession>
<protein>
    <submittedName>
        <fullName evidence="1">Uncharacterized protein</fullName>
    </submittedName>
</protein>
<dbReference type="EMBL" id="QRUP01000014">
    <property type="protein sequence ID" value="RGR72662.1"/>
    <property type="molecule type" value="Genomic_DNA"/>
</dbReference>
<organism evidence="1 2">
    <name type="scientific">Holdemania filiformis</name>
    <dbReference type="NCBI Taxonomy" id="61171"/>
    <lineage>
        <taxon>Bacteria</taxon>
        <taxon>Bacillati</taxon>
        <taxon>Bacillota</taxon>
        <taxon>Erysipelotrichia</taxon>
        <taxon>Erysipelotrichales</taxon>
        <taxon>Erysipelotrichaceae</taxon>
        <taxon>Holdemania</taxon>
    </lineage>
</organism>